<name>A0ABW6M1J7_9ACTN</name>
<protein>
    <submittedName>
        <fullName evidence="4">Sugar transferase</fullName>
        <ecNumber evidence="4">2.7.8.-</ecNumber>
    </submittedName>
</protein>
<evidence type="ECO:0000313" key="5">
    <source>
        <dbReference type="Proteomes" id="UP001601303"/>
    </source>
</evidence>
<reference evidence="4 5" key="1">
    <citation type="submission" date="2024-10" db="EMBL/GenBank/DDBJ databases">
        <title>The Natural Products Discovery Center: Release of the First 8490 Sequenced Strains for Exploring Actinobacteria Biosynthetic Diversity.</title>
        <authorList>
            <person name="Kalkreuter E."/>
            <person name="Kautsar S.A."/>
            <person name="Yang D."/>
            <person name="Bader C.D."/>
            <person name="Teijaro C.N."/>
            <person name="Fluegel L."/>
            <person name="Davis C.M."/>
            <person name="Simpson J.R."/>
            <person name="Lauterbach L."/>
            <person name="Steele A.D."/>
            <person name="Gui C."/>
            <person name="Meng S."/>
            <person name="Li G."/>
            <person name="Viehrig K."/>
            <person name="Ye F."/>
            <person name="Su P."/>
            <person name="Kiefer A.F."/>
            <person name="Nichols A."/>
            <person name="Cepeda A.J."/>
            <person name="Yan W."/>
            <person name="Fan B."/>
            <person name="Jiang Y."/>
            <person name="Adhikari A."/>
            <person name="Zheng C.-J."/>
            <person name="Schuster L."/>
            <person name="Cowan T.M."/>
            <person name="Smanski M.J."/>
            <person name="Chevrette M.G."/>
            <person name="De Carvalho L.P.S."/>
            <person name="Shen B."/>
        </authorList>
    </citation>
    <scope>NUCLEOTIDE SEQUENCE [LARGE SCALE GENOMIC DNA]</scope>
    <source>
        <strain evidence="4 5">NPDC006488</strain>
    </source>
</reference>
<sequence length="224" mass="24962">MHMIDRSPGPVLPTPSPVRPTRARRILDVVLSAPLLLLLAPLLLLLAVVVALAGGRPVLFRQRRIGEGGAEFTLYKFRTMRRDSAGPGVTGGRDVRVTGTGRLLRRLGLDELPQLWNVLRGDMTLAGPRPEIPRLARRYPPEHLWVFRHRPGLTGPCQLRSRAYAAQLDGRPDPEQYYLTVLVPQRTALDAEFLRRATVPNVLRLVVRTILYLLAAPWDRGGGS</sequence>
<gene>
    <name evidence="4" type="ORF">ACFYNQ_15775</name>
</gene>
<accession>A0ABW6M1J7</accession>
<dbReference type="GO" id="GO:0016740">
    <property type="term" value="F:transferase activity"/>
    <property type="evidence" value="ECO:0007669"/>
    <property type="project" value="UniProtKB-KW"/>
</dbReference>
<comment type="similarity">
    <text evidence="1">Belongs to the bacterial sugar transferase family.</text>
</comment>
<evidence type="ECO:0000256" key="1">
    <source>
        <dbReference type="ARBA" id="ARBA00006464"/>
    </source>
</evidence>
<evidence type="ECO:0000256" key="2">
    <source>
        <dbReference type="SAM" id="Phobius"/>
    </source>
</evidence>
<keyword evidence="2" id="KW-0472">Membrane</keyword>
<dbReference type="PANTHER" id="PTHR30576">
    <property type="entry name" value="COLANIC BIOSYNTHESIS UDP-GLUCOSE LIPID CARRIER TRANSFERASE"/>
    <property type="match status" value="1"/>
</dbReference>
<dbReference type="EC" id="2.7.8.-" evidence="4"/>
<feature type="domain" description="Bacterial sugar transferase" evidence="3">
    <location>
        <begin position="24"/>
        <end position="214"/>
    </location>
</feature>
<dbReference type="Proteomes" id="UP001601303">
    <property type="component" value="Unassembled WGS sequence"/>
</dbReference>
<feature type="transmembrane region" description="Helical" evidence="2">
    <location>
        <begin position="29"/>
        <end position="54"/>
    </location>
</feature>
<keyword evidence="2" id="KW-1133">Transmembrane helix</keyword>
<dbReference type="InterPro" id="IPR003362">
    <property type="entry name" value="Bact_transf"/>
</dbReference>
<comment type="caution">
    <text evidence="4">The sequence shown here is derived from an EMBL/GenBank/DDBJ whole genome shotgun (WGS) entry which is preliminary data.</text>
</comment>
<keyword evidence="4" id="KW-0808">Transferase</keyword>
<dbReference type="EMBL" id="JBIAHM010000005">
    <property type="protein sequence ID" value="MFE9600018.1"/>
    <property type="molecule type" value="Genomic_DNA"/>
</dbReference>
<dbReference type="RefSeq" id="WP_388106273.1">
    <property type="nucleotide sequence ID" value="NZ_JBIAHM010000005.1"/>
</dbReference>
<organism evidence="4 5">
    <name type="scientific">Streptomyces hokutonensis</name>
    <dbReference type="NCBI Taxonomy" id="1306990"/>
    <lineage>
        <taxon>Bacteria</taxon>
        <taxon>Bacillati</taxon>
        <taxon>Actinomycetota</taxon>
        <taxon>Actinomycetes</taxon>
        <taxon>Kitasatosporales</taxon>
        <taxon>Streptomycetaceae</taxon>
        <taxon>Streptomyces</taxon>
    </lineage>
</organism>
<dbReference type="Pfam" id="PF02397">
    <property type="entry name" value="Bac_transf"/>
    <property type="match status" value="1"/>
</dbReference>
<keyword evidence="5" id="KW-1185">Reference proteome</keyword>
<proteinExistence type="inferred from homology"/>
<evidence type="ECO:0000313" key="4">
    <source>
        <dbReference type="EMBL" id="MFE9600018.1"/>
    </source>
</evidence>
<keyword evidence="2" id="KW-0812">Transmembrane</keyword>
<dbReference type="PANTHER" id="PTHR30576:SF0">
    <property type="entry name" value="UNDECAPRENYL-PHOSPHATE N-ACETYLGALACTOSAMINYL 1-PHOSPHATE TRANSFERASE-RELATED"/>
    <property type="match status" value="1"/>
</dbReference>
<evidence type="ECO:0000259" key="3">
    <source>
        <dbReference type="Pfam" id="PF02397"/>
    </source>
</evidence>